<keyword evidence="3" id="KW-0732">Signal</keyword>
<dbReference type="Proteomes" id="UP000244956">
    <property type="component" value="Unassembled WGS sequence"/>
</dbReference>
<dbReference type="EMBL" id="QEWP01000022">
    <property type="protein sequence ID" value="PWD97935.1"/>
    <property type="molecule type" value="Genomic_DNA"/>
</dbReference>
<feature type="domain" description="RagB/SusD" evidence="6">
    <location>
        <begin position="335"/>
        <end position="479"/>
    </location>
</feature>
<dbReference type="Pfam" id="PF14322">
    <property type="entry name" value="SusD-like_3"/>
    <property type="match status" value="1"/>
</dbReference>
<evidence type="ECO:0000259" key="6">
    <source>
        <dbReference type="Pfam" id="PF07980"/>
    </source>
</evidence>
<gene>
    <name evidence="8" type="ORF">DDZ16_18440</name>
</gene>
<dbReference type="InterPro" id="IPR033985">
    <property type="entry name" value="SusD-like_N"/>
</dbReference>
<dbReference type="Gene3D" id="1.25.40.390">
    <property type="match status" value="1"/>
</dbReference>
<accession>A0A2U2B4E0</accession>
<evidence type="ECO:0000256" key="3">
    <source>
        <dbReference type="ARBA" id="ARBA00022729"/>
    </source>
</evidence>
<sequence length="485" mass="56354">MTELIQRLRVLVNRCRGLLPWDWMLLFNLKQSMKRNIAVVLCCMVLFSSCELLDITPKHVVSQEKAFNDVESYEMALNNVFRTMTTSVMTMQTTDYASDDFSVVVPGYAPTNYNIYNWDYQTQPQPSVWKYQYFLIANENVLIDNYFIVPAADEAEQAKIDQIYAQALGLRAWSLFNIVQLYAPHYNGQNGNEEGIPLKLKLELEYLRKAKLGEVYQQIFSDLEKAERLLTESEYAPSVNDKAYQFGLDAVRALRARVALFTNDLEMAKSASAHFINTELLNKENYWMLWEDQFGSLNKEILFMTHDLSDTDDAELIDYHVMYETNKVRLSGELMDSFSPGDVRQEASYIGPGQMPYKHVIPVNDRNDQMDRNLHYKHFRLAEQYLIYAEAVLPDDPEEAMRVLNILKAKRGAELLTTVPTMDDILEERRRELFAEGLRFYDLKRLSDEMNIVVERQDGTVLAPNSPLYIWEIPKEETNSNPYIN</sequence>
<evidence type="ECO:0008006" key="10">
    <source>
        <dbReference type="Google" id="ProtNLM"/>
    </source>
</evidence>
<dbReference type="AlphaFoldDB" id="A0A2U2B4E0"/>
<evidence type="ECO:0000256" key="5">
    <source>
        <dbReference type="ARBA" id="ARBA00023237"/>
    </source>
</evidence>
<evidence type="ECO:0000313" key="9">
    <source>
        <dbReference type="Proteomes" id="UP000244956"/>
    </source>
</evidence>
<comment type="similarity">
    <text evidence="2">Belongs to the SusD family.</text>
</comment>
<organism evidence="8 9">
    <name type="scientific">Marinilabilia rubra</name>
    <dbReference type="NCBI Taxonomy" id="2162893"/>
    <lineage>
        <taxon>Bacteria</taxon>
        <taxon>Pseudomonadati</taxon>
        <taxon>Bacteroidota</taxon>
        <taxon>Bacteroidia</taxon>
        <taxon>Marinilabiliales</taxon>
        <taxon>Marinilabiliaceae</taxon>
        <taxon>Marinilabilia</taxon>
    </lineage>
</organism>
<keyword evidence="5" id="KW-0998">Cell outer membrane</keyword>
<evidence type="ECO:0000256" key="2">
    <source>
        <dbReference type="ARBA" id="ARBA00006275"/>
    </source>
</evidence>
<dbReference type="InterPro" id="IPR011990">
    <property type="entry name" value="TPR-like_helical_dom_sf"/>
</dbReference>
<feature type="domain" description="SusD-like N-terminal" evidence="7">
    <location>
        <begin position="90"/>
        <end position="260"/>
    </location>
</feature>
<protein>
    <recommendedName>
        <fullName evidence="10">RagB/SusD family nutrient uptake outer membrane protein</fullName>
    </recommendedName>
</protein>
<reference evidence="8 9" key="1">
    <citation type="submission" date="2018-05" db="EMBL/GenBank/DDBJ databases">
        <title>Marinilabilia rubrum sp. nov., isolated from saltern sediment.</title>
        <authorList>
            <person name="Zhang R."/>
        </authorList>
    </citation>
    <scope>NUCLEOTIDE SEQUENCE [LARGE SCALE GENOMIC DNA]</scope>
    <source>
        <strain evidence="8 9">WTE16</strain>
    </source>
</reference>
<evidence type="ECO:0000256" key="4">
    <source>
        <dbReference type="ARBA" id="ARBA00023136"/>
    </source>
</evidence>
<keyword evidence="9" id="KW-1185">Reference proteome</keyword>
<dbReference type="InterPro" id="IPR012944">
    <property type="entry name" value="SusD_RagB_dom"/>
</dbReference>
<evidence type="ECO:0000313" key="8">
    <source>
        <dbReference type="EMBL" id="PWD97935.1"/>
    </source>
</evidence>
<proteinExistence type="inferred from homology"/>
<dbReference type="SUPFAM" id="SSF48452">
    <property type="entry name" value="TPR-like"/>
    <property type="match status" value="1"/>
</dbReference>
<evidence type="ECO:0000259" key="7">
    <source>
        <dbReference type="Pfam" id="PF14322"/>
    </source>
</evidence>
<keyword evidence="4" id="KW-0472">Membrane</keyword>
<dbReference type="Pfam" id="PF07980">
    <property type="entry name" value="SusD_RagB"/>
    <property type="match status" value="1"/>
</dbReference>
<name>A0A2U2B4E0_9BACT</name>
<evidence type="ECO:0000256" key="1">
    <source>
        <dbReference type="ARBA" id="ARBA00004442"/>
    </source>
</evidence>
<comment type="caution">
    <text evidence="8">The sequence shown here is derived from an EMBL/GenBank/DDBJ whole genome shotgun (WGS) entry which is preliminary data.</text>
</comment>
<comment type="subcellular location">
    <subcellularLocation>
        <location evidence="1">Cell outer membrane</location>
    </subcellularLocation>
</comment>
<dbReference type="GO" id="GO:0009279">
    <property type="term" value="C:cell outer membrane"/>
    <property type="evidence" value="ECO:0007669"/>
    <property type="project" value="UniProtKB-SubCell"/>
</dbReference>